<accession>A0A2K0AY85</accession>
<feature type="transmembrane region" description="Helical" evidence="8">
    <location>
        <begin position="161"/>
        <end position="182"/>
    </location>
</feature>
<feature type="transmembrane region" description="Helical" evidence="8">
    <location>
        <begin position="430"/>
        <end position="452"/>
    </location>
</feature>
<evidence type="ECO:0000256" key="7">
    <source>
        <dbReference type="ARBA" id="ARBA00040594"/>
    </source>
</evidence>
<feature type="transmembrane region" description="Helical" evidence="8">
    <location>
        <begin position="267"/>
        <end position="289"/>
    </location>
</feature>
<sequence>MSSHQSRFDGKLIIAASFAVLTYWLFAQSFINIGSSVQKTFGATDSTLNLSISLVSFVTGIFMVGAGDIADKVGNLKMTIIGLVFSIIGCLSLIIVPATPFLVIGRIFQGLSAAVLLPSTIGLISDNFKGQSLRKAYSFMMIATVGGIGFSSYVGGLISSFLSWQFIFVFSIVLSIIAIFILSRRKEVPRQERDHQPFDYVGMVIFGVIIACLMLLMTQGFTYGWASRFTLTVAIVGLIALVVFYIFERGRPTPFIDFSIVKNRAFLGSTINNFVLNTGVGTTVVFNGYAQKQFGMSEAQTGLVTVPYVFMAIAMIRLGEKAIQKYGGKSMLIAGPLFPAIGIILISFTFLSPSWYVGIVTFAFVVCAIGNGLVATPGLTIAVFNMPEEKVSFATGLYKMGATLGGAFGIALNTTVFTVCQQFYSVEMSAMISFLVGAIIMILGLISAFILIPKNVKA</sequence>
<comment type="subcellular location">
    <subcellularLocation>
        <location evidence="1">Cell membrane</location>
        <topology evidence="1">Multi-pass membrane protein</topology>
    </subcellularLocation>
</comment>
<evidence type="ECO:0000256" key="6">
    <source>
        <dbReference type="ARBA" id="ARBA00023136"/>
    </source>
</evidence>
<dbReference type="EMBL" id="LORN02000006">
    <property type="protein sequence ID" value="PNN29973.1"/>
    <property type="molecule type" value="Genomic_DNA"/>
</dbReference>
<dbReference type="InterPro" id="IPR020846">
    <property type="entry name" value="MFS_dom"/>
</dbReference>
<keyword evidence="3" id="KW-0813">Transport</keyword>
<dbReference type="InterPro" id="IPR036259">
    <property type="entry name" value="MFS_trans_sf"/>
</dbReference>
<reference evidence="10 11" key="1">
    <citation type="submission" date="2017-12" db="EMBL/GenBank/DDBJ databases">
        <title>FDA dAtabase for Regulatory Grade micrObial Sequences (FDA-ARGOS): Supporting development and validation of Infectious Disease Dx tests.</title>
        <authorList>
            <person name="Hoffmann M."/>
            <person name="Allard M."/>
            <person name="Evans P."/>
            <person name="Brown E."/>
            <person name="Tallon L."/>
            <person name="Sadzewicz L."/>
            <person name="Sengamalay N."/>
            <person name="Ott S."/>
            <person name="Godinez A."/>
            <person name="Nagaraj S."/>
            <person name="Vavikolanu K."/>
            <person name="Aluvathingal J."/>
            <person name="Nadendla S."/>
            <person name="Sichtig H."/>
        </authorList>
    </citation>
    <scope>NUCLEOTIDE SEQUENCE [LARGE SCALE GENOMIC DNA]</scope>
    <source>
        <strain evidence="10 11">FDAARGOS_148</strain>
    </source>
</reference>
<keyword evidence="6 8" id="KW-0472">Membrane</keyword>
<feature type="transmembrane region" description="Helical" evidence="8">
    <location>
        <begin position="229"/>
        <end position="247"/>
    </location>
</feature>
<dbReference type="SUPFAM" id="SSF103473">
    <property type="entry name" value="MFS general substrate transporter"/>
    <property type="match status" value="2"/>
</dbReference>
<feature type="transmembrane region" description="Helical" evidence="8">
    <location>
        <begin position="404"/>
        <end position="424"/>
    </location>
</feature>
<dbReference type="GO" id="GO:0022857">
    <property type="term" value="F:transmembrane transporter activity"/>
    <property type="evidence" value="ECO:0007669"/>
    <property type="project" value="InterPro"/>
</dbReference>
<gene>
    <name evidence="10" type="ORF">AL503_001405</name>
</gene>
<evidence type="ECO:0000256" key="5">
    <source>
        <dbReference type="ARBA" id="ARBA00022989"/>
    </source>
</evidence>
<feature type="transmembrane region" description="Helical" evidence="8">
    <location>
        <begin position="12"/>
        <end position="34"/>
    </location>
</feature>
<evidence type="ECO:0000256" key="4">
    <source>
        <dbReference type="ARBA" id="ARBA00022692"/>
    </source>
</evidence>
<dbReference type="GO" id="GO:0005886">
    <property type="term" value="C:plasma membrane"/>
    <property type="evidence" value="ECO:0007669"/>
    <property type="project" value="UniProtKB-SubCell"/>
</dbReference>
<feature type="transmembrane region" description="Helical" evidence="8">
    <location>
        <begin position="203"/>
        <end position="223"/>
    </location>
</feature>
<feature type="transmembrane region" description="Helical" evidence="8">
    <location>
        <begin position="331"/>
        <end position="350"/>
    </location>
</feature>
<feature type="transmembrane region" description="Helical" evidence="8">
    <location>
        <begin position="78"/>
        <end position="97"/>
    </location>
</feature>
<evidence type="ECO:0000256" key="2">
    <source>
        <dbReference type="ARBA" id="ARBA00007520"/>
    </source>
</evidence>
<protein>
    <recommendedName>
        <fullName evidence="7">Quinolone resistance protein NorB</fullName>
    </recommendedName>
</protein>
<feature type="transmembrane region" description="Helical" evidence="8">
    <location>
        <begin position="356"/>
        <end position="384"/>
    </location>
</feature>
<comment type="similarity">
    <text evidence="2">Belongs to the major facilitator superfamily. TCR/Tet family.</text>
</comment>
<evidence type="ECO:0000313" key="10">
    <source>
        <dbReference type="EMBL" id="PNN29973.1"/>
    </source>
</evidence>
<dbReference type="PROSITE" id="PS50850">
    <property type="entry name" value="MFS"/>
    <property type="match status" value="1"/>
</dbReference>
<comment type="caution">
    <text evidence="10">The sequence shown here is derived from an EMBL/GenBank/DDBJ whole genome shotgun (WGS) entry which is preliminary data.</text>
</comment>
<feature type="transmembrane region" description="Helical" evidence="8">
    <location>
        <begin position="301"/>
        <end position="319"/>
    </location>
</feature>
<feature type="domain" description="Major facilitator superfamily (MFS) profile" evidence="9">
    <location>
        <begin position="12"/>
        <end position="456"/>
    </location>
</feature>
<organism evidence="10 11">
    <name type="scientific">Staphylococcus haemolyticus</name>
    <dbReference type="NCBI Taxonomy" id="1283"/>
    <lineage>
        <taxon>Bacteria</taxon>
        <taxon>Bacillati</taxon>
        <taxon>Bacillota</taxon>
        <taxon>Bacilli</taxon>
        <taxon>Bacillales</taxon>
        <taxon>Staphylococcaceae</taxon>
        <taxon>Staphylococcus</taxon>
    </lineage>
</organism>
<dbReference type="Pfam" id="PF07690">
    <property type="entry name" value="MFS_1"/>
    <property type="match status" value="1"/>
</dbReference>
<keyword evidence="4 8" id="KW-0812">Transmembrane</keyword>
<feature type="transmembrane region" description="Helical" evidence="8">
    <location>
        <begin position="46"/>
        <end position="66"/>
    </location>
</feature>
<name>A0A2K0AY85_STAHA</name>
<evidence type="ECO:0000259" key="9">
    <source>
        <dbReference type="PROSITE" id="PS50850"/>
    </source>
</evidence>
<evidence type="ECO:0000256" key="8">
    <source>
        <dbReference type="SAM" id="Phobius"/>
    </source>
</evidence>
<dbReference type="Gene3D" id="1.20.1720.10">
    <property type="entry name" value="Multidrug resistance protein D"/>
    <property type="match status" value="1"/>
</dbReference>
<dbReference type="Proteomes" id="UP000053523">
    <property type="component" value="Unassembled WGS sequence"/>
</dbReference>
<dbReference type="PANTHER" id="PTHR42718:SF9">
    <property type="entry name" value="MAJOR FACILITATOR SUPERFAMILY MULTIDRUG TRANSPORTER MFSC"/>
    <property type="match status" value="1"/>
</dbReference>
<keyword evidence="5 8" id="KW-1133">Transmembrane helix</keyword>
<dbReference type="PANTHER" id="PTHR42718">
    <property type="entry name" value="MAJOR FACILITATOR SUPERFAMILY MULTIDRUG TRANSPORTER MFSC"/>
    <property type="match status" value="1"/>
</dbReference>
<dbReference type="RefSeq" id="WP_053026946.1">
    <property type="nucleotide sequence ID" value="NZ_CAJCGD010000009.1"/>
</dbReference>
<feature type="transmembrane region" description="Helical" evidence="8">
    <location>
        <begin position="103"/>
        <end position="124"/>
    </location>
</feature>
<evidence type="ECO:0000313" key="11">
    <source>
        <dbReference type="Proteomes" id="UP000053523"/>
    </source>
</evidence>
<evidence type="ECO:0000256" key="1">
    <source>
        <dbReference type="ARBA" id="ARBA00004651"/>
    </source>
</evidence>
<dbReference type="CDD" id="cd17321">
    <property type="entry name" value="MFS_MMR_MDR_like"/>
    <property type="match status" value="1"/>
</dbReference>
<dbReference type="AlphaFoldDB" id="A0A2K0AY85"/>
<proteinExistence type="inferred from homology"/>
<dbReference type="Gene3D" id="1.20.1250.20">
    <property type="entry name" value="MFS general substrate transporter like domains"/>
    <property type="match status" value="1"/>
</dbReference>
<evidence type="ECO:0000256" key="3">
    <source>
        <dbReference type="ARBA" id="ARBA00022448"/>
    </source>
</evidence>
<feature type="transmembrane region" description="Helical" evidence="8">
    <location>
        <begin position="136"/>
        <end position="155"/>
    </location>
</feature>
<dbReference type="InterPro" id="IPR011701">
    <property type="entry name" value="MFS"/>
</dbReference>